<dbReference type="SUPFAM" id="SSF48452">
    <property type="entry name" value="TPR-like"/>
    <property type="match status" value="1"/>
</dbReference>
<reference evidence="3 4" key="1">
    <citation type="journal article" date="2011" name="Nat. Biotechnol.">
        <title>Comparative genomic analysis of the thermophilic biomass-degrading fungi Myceliophthora thermophila and Thielavia terrestris.</title>
        <authorList>
            <person name="Berka R.M."/>
            <person name="Grigoriev I.V."/>
            <person name="Otillar R."/>
            <person name="Salamov A."/>
            <person name="Grimwood J."/>
            <person name="Reid I."/>
            <person name="Ishmael N."/>
            <person name="John T."/>
            <person name="Darmond C."/>
            <person name="Moisan M.-C."/>
            <person name="Henrissat B."/>
            <person name="Coutinho P.M."/>
            <person name="Lombard V."/>
            <person name="Natvig D.O."/>
            <person name="Lindquist E."/>
            <person name="Schmutz J."/>
            <person name="Lucas S."/>
            <person name="Harris P."/>
            <person name="Powlowski J."/>
            <person name="Bellemare A."/>
            <person name="Taylor D."/>
            <person name="Butler G."/>
            <person name="de Vries R.P."/>
            <person name="Allijn I.E."/>
            <person name="van den Brink J."/>
            <person name="Ushinsky S."/>
            <person name="Storms R."/>
            <person name="Powell A.J."/>
            <person name="Paulsen I.T."/>
            <person name="Elbourne L.D.H."/>
            <person name="Baker S.E."/>
            <person name="Magnuson J."/>
            <person name="LaBoissiere S."/>
            <person name="Clutterbuck A.J."/>
            <person name="Martinez D."/>
            <person name="Wogulis M."/>
            <person name="de Leon A.L."/>
            <person name="Rey M.W."/>
            <person name="Tsang A."/>
        </authorList>
    </citation>
    <scope>NUCLEOTIDE SEQUENCE [LARGE SCALE GENOMIC DNA]</scope>
    <source>
        <strain evidence="4">ATCC 38088 / NRRL 8126</strain>
    </source>
</reference>
<organism evidence="3 4">
    <name type="scientific">Thermothielavioides terrestris (strain ATCC 38088 / NRRL 8126)</name>
    <name type="common">Thielavia terrestris</name>
    <dbReference type="NCBI Taxonomy" id="578455"/>
    <lineage>
        <taxon>Eukaryota</taxon>
        <taxon>Fungi</taxon>
        <taxon>Dikarya</taxon>
        <taxon>Ascomycota</taxon>
        <taxon>Pezizomycotina</taxon>
        <taxon>Sordariomycetes</taxon>
        <taxon>Sordariomycetidae</taxon>
        <taxon>Sordariales</taxon>
        <taxon>Chaetomiaceae</taxon>
        <taxon>Thermothielavioides</taxon>
        <taxon>Thermothielavioides terrestris</taxon>
    </lineage>
</organism>
<dbReference type="HOGENOM" id="CLU_258003_0_0_1"/>
<dbReference type="InterPro" id="IPR010730">
    <property type="entry name" value="HET"/>
</dbReference>
<dbReference type="Pfam" id="PF06985">
    <property type="entry name" value="HET"/>
    <property type="match status" value="1"/>
</dbReference>
<dbReference type="eggNOG" id="ENOG502RX5T">
    <property type="taxonomic scope" value="Eukaryota"/>
</dbReference>
<dbReference type="EMBL" id="CP003011">
    <property type="protein sequence ID" value="AEO68385.1"/>
    <property type="molecule type" value="Genomic_DNA"/>
</dbReference>
<name>G2R5Z8_THETT</name>
<dbReference type="GeneID" id="11516308"/>
<evidence type="ECO:0000256" key="1">
    <source>
        <dbReference type="SAM" id="MobiDB-lite"/>
    </source>
</evidence>
<evidence type="ECO:0000259" key="2">
    <source>
        <dbReference type="Pfam" id="PF06985"/>
    </source>
</evidence>
<gene>
    <name evidence="3" type="ORF">THITE_2130135</name>
</gene>
<protein>
    <recommendedName>
        <fullName evidence="2">Heterokaryon incompatibility domain-containing protein</fullName>
    </recommendedName>
</protein>
<dbReference type="KEGG" id="ttt:THITE_2130135"/>
<dbReference type="PANTHER" id="PTHR33112">
    <property type="entry name" value="DOMAIN PROTEIN, PUTATIVE-RELATED"/>
    <property type="match status" value="1"/>
</dbReference>
<dbReference type="Proteomes" id="UP000008181">
    <property type="component" value="Chromosome 3"/>
</dbReference>
<dbReference type="InterPro" id="IPR011990">
    <property type="entry name" value="TPR-like_helical_dom_sf"/>
</dbReference>
<keyword evidence="4" id="KW-1185">Reference proteome</keyword>
<evidence type="ECO:0000313" key="4">
    <source>
        <dbReference type="Proteomes" id="UP000008181"/>
    </source>
</evidence>
<dbReference type="RefSeq" id="XP_003654721.1">
    <property type="nucleotide sequence ID" value="XM_003654673.1"/>
</dbReference>
<accession>G2R5Z8</accession>
<dbReference type="Gene3D" id="1.25.40.10">
    <property type="entry name" value="Tetratricopeptide repeat domain"/>
    <property type="match status" value="1"/>
</dbReference>
<proteinExistence type="predicted"/>
<dbReference type="OrthoDB" id="5135333at2759"/>
<evidence type="ECO:0000313" key="3">
    <source>
        <dbReference type="EMBL" id="AEO68385.1"/>
    </source>
</evidence>
<feature type="region of interest" description="Disordered" evidence="1">
    <location>
        <begin position="1"/>
        <end position="23"/>
    </location>
</feature>
<feature type="compositionally biased region" description="Polar residues" evidence="1">
    <location>
        <begin position="1"/>
        <end position="21"/>
    </location>
</feature>
<dbReference type="PANTHER" id="PTHR33112:SF12">
    <property type="entry name" value="HETEROKARYON INCOMPATIBILITY DOMAIN-CONTAINING PROTEIN"/>
    <property type="match status" value="1"/>
</dbReference>
<feature type="domain" description="Heterokaryon incompatibility" evidence="2">
    <location>
        <begin position="764"/>
        <end position="922"/>
    </location>
</feature>
<sequence length="1307" mass="145672">MTSSNEVTRTSASDSKPSWSAETVDWPAEAQAPGSLLGFHLTSSLITNHPPFTRKLQPFKMVQGAAQELSPDMGLHDSLNLLRDINLREVMSREQELDFRTRLHAEVALRLGASPPVKVDMLNSLSWLNMSAFYLDESVARLQEAIDYARLAHAELQVGPENKHQLTRAYENLGHALSAKSQLQNDPQALDEAISCAREVVRLVEDEERKASASVNLATRLHLRYRKKHQDCDGTEALRILAESSEVLRPGSARHASVLFVRGDIGFEMYKHHGDLEILDRAIANFEQALSLDPAKTADVSALRSAAKYFGMAVTDAPDHPLKMDFIFAQLSLLGRLAEAEQSLSGVEAALDQAQSLFAQIPRRHEKWNHGSQYVSFIMAGRYMLTRDPVHLKALVGHVLENGKIWNTEWGWTGARVHLAPAEALQTCLDALSQQPHRGATATATADTIYGFFAPAYKASGPTKAALNLYCEHGPALERLCRPHVHTTSLPAAEKREKVTGTEEVTTKKDLSIRRRPQEGGSGQFQDRYRDPLTGLRYLAPSASGRVIVSVEPVVRDIMGYQEGDPEPPTVAEFLAREARLEAEALQRERENRRIQIPLCAAQKDGTIAWNPNLWLPWGSWDQLRGRSHCAICRLILSLLTASSPGGEQTLHPRLARIDPEIQGVELELQRLATGELVLGVLYGFVAVGGLRIVTEANRQYAIRDGGGEAVLSEARAWLETCKLFHGPCCSSFLSEKRCASPIPLLFVDVVDHCLVSATSAEKYFTLSYVWGGPQTSATTRSNVEERYRSGFLADGRCALPRTIRDAMVLVRRLGGRYLWVDSLCIVQDDAEHKHRDIHRMDIVYMMAFATIVAAHGQDADAGLPGVRPRTRNAQITSSVSIPASLSSKSDSQTLLLTTTASPLPLVLESSVWESRGWVLQEQLLSRRCIYFTSDWIYFQCGRKTVSETASDGAVAARYRRDSREVDDFPSMENPLVELGKIGLISERERLCRAFDVYTKVVGKYILRDLTVYDDIVDAFSGILTVLEEHFAGGFVSALPVAALDLALLWTPGQKMLNRSYYGNAKKTGSPQPYFPSWSWTGWVPWVGHPAYHHIFANIEPQLLPEPMVDSFCLHHQGTLRTIPARRSASVLHPATRQTGVSGPDIGPEVLQFWADAVDAAAFHFATDSELGIVEPERLSSRESVHTETSHAVIRLQDREERHCGLWYDNKNHRLGWAVERGKKNPRVEMVAISRLTAPEIKGPYRVEGEIDIFDEKQFPSVGPQSGVVNCLVIEWYEEIAARVTVVQVHWAAWQRARPRRKHIRLI</sequence>
<feature type="compositionally biased region" description="Basic and acidic residues" evidence="1">
    <location>
        <begin position="494"/>
        <end position="518"/>
    </location>
</feature>
<feature type="region of interest" description="Disordered" evidence="1">
    <location>
        <begin position="494"/>
        <end position="528"/>
    </location>
</feature>